<organism evidence="3 4">
    <name type="scientific">Kitasatospora gansuensis</name>
    <dbReference type="NCBI Taxonomy" id="258050"/>
    <lineage>
        <taxon>Bacteria</taxon>
        <taxon>Bacillati</taxon>
        <taxon>Actinomycetota</taxon>
        <taxon>Actinomycetes</taxon>
        <taxon>Kitasatosporales</taxon>
        <taxon>Streptomycetaceae</taxon>
        <taxon>Kitasatospora</taxon>
    </lineage>
</organism>
<name>A0A7W7S8I5_9ACTN</name>
<keyword evidence="4" id="KW-1185">Reference proteome</keyword>
<keyword evidence="2" id="KW-0812">Transmembrane</keyword>
<sequence length="210" mass="22738">MVSKRRSGRLVDGRSEEDLPASFAQGSAWSGAILLVVPLYFLAQGGAAYSALGVALLALFATIWAVGYLVKRTALGDEIAEMRRHDALYRELKRQHRRSRRRRGSPQDQFLTDYYFEMAAFRRLVAAKVVDDSADVTTAMLVASAPVGPEAEAAAQRVHASLENLFARLGPPPDAAPDDGTWGGGDAPPGVAPWEPGFDDSDDHSERAAR</sequence>
<reference evidence="3 4" key="1">
    <citation type="submission" date="2020-08" db="EMBL/GenBank/DDBJ databases">
        <title>Sequencing the genomes of 1000 actinobacteria strains.</title>
        <authorList>
            <person name="Klenk H.-P."/>
        </authorList>
    </citation>
    <scope>NUCLEOTIDE SEQUENCE [LARGE SCALE GENOMIC DNA]</scope>
    <source>
        <strain evidence="3 4">DSM 44786</strain>
    </source>
</reference>
<evidence type="ECO:0000313" key="3">
    <source>
        <dbReference type="EMBL" id="MBB4944876.1"/>
    </source>
</evidence>
<evidence type="ECO:0000256" key="2">
    <source>
        <dbReference type="SAM" id="Phobius"/>
    </source>
</evidence>
<comment type="caution">
    <text evidence="3">The sequence shown here is derived from an EMBL/GenBank/DDBJ whole genome shotgun (WGS) entry which is preliminary data.</text>
</comment>
<dbReference type="Proteomes" id="UP000573327">
    <property type="component" value="Unassembled WGS sequence"/>
</dbReference>
<gene>
    <name evidence="3" type="ORF">F4556_000411</name>
</gene>
<feature type="region of interest" description="Disordered" evidence="1">
    <location>
        <begin position="168"/>
        <end position="210"/>
    </location>
</feature>
<protein>
    <submittedName>
        <fullName evidence="3">Uncharacterized protein</fullName>
    </submittedName>
</protein>
<feature type="transmembrane region" description="Helical" evidence="2">
    <location>
        <begin position="21"/>
        <end position="41"/>
    </location>
</feature>
<keyword evidence="2" id="KW-1133">Transmembrane helix</keyword>
<dbReference type="EMBL" id="JACHJR010000001">
    <property type="protein sequence ID" value="MBB4944876.1"/>
    <property type="molecule type" value="Genomic_DNA"/>
</dbReference>
<accession>A0A7W7S8I5</accession>
<keyword evidence="2" id="KW-0472">Membrane</keyword>
<dbReference type="AlphaFoldDB" id="A0A7W7S8I5"/>
<feature type="transmembrane region" description="Helical" evidence="2">
    <location>
        <begin position="47"/>
        <end position="70"/>
    </location>
</feature>
<proteinExistence type="predicted"/>
<dbReference type="RefSeq" id="WP_184911118.1">
    <property type="nucleotide sequence ID" value="NZ_JACHJR010000001.1"/>
</dbReference>
<evidence type="ECO:0000313" key="4">
    <source>
        <dbReference type="Proteomes" id="UP000573327"/>
    </source>
</evidence>
<evidence type="ECO:0000256" key="1">
    <source>
        <dbReference type="SAM" id="MobiDB-lite"/>
    </source>
</evidence>